<accession>S8CNB4</accession>
<evidence type="ECO:0000313" key="1">
    <source>
        <dbReference type="EMBL" id="EPS66276.1"/>
    </source>
</evidence>
<reference evidence="1 2" key="1">
    <citation type="journal article" date="2013" name="BMC Genomics">
        <title>The miniature genome of a carnivorous plant Genlisea aurea contains a low number of genes and short non-coding sequences.</title>
        <authorList>
            <person name="Leushkin E.V."/>
            <person name="Sutormin R.A."/>
            <person name="Nabieva E.R."/>
            <person name="Penin A.A."/>
            <person name="Kondrashov A.S."/>
            <person name="Logacheva M.D."/>
        </authorList>
    </citation>
    <scope>NUCLEOTIDE SEQUENCE [LARGE SCALE GENOMIC DNA]</scope>
</reference>
<feature type="non-terminal residue" evidence="1">
    <location>
        <position position="1"/>
    </location>
</feature>
<name>S8CNB4_9LAMI</name>
<proteinExistence type="predicted"/>
<evidence type="ECO:0000313" key="2">
    <source>
        <dbReference type="Proteomes" id="UP000015453"/>
    </source>
</evidence>
<dbReference type="GO" id="GO:0016787">
    <property type="term" value="F:hydrolase activity"/>
    <property type="evidence" value="ECO:0007669"/>
    <property type="project" value="InterPro"/>
</dbReference>
<gene>
    <name evidence="1" type="ORF">M569_08501</name>
</gene>
<dbReference type="PANTHER" id="PTHR42896">
    <property type="entry name" value="XYLULOSE-1,5-BISPHOSPHATE (XUBP) PHOSPHATASE"/>
    <property type="match status" value="1"/>
</dbReference>
<dbReference type="InterPro" id="IPR044999">
    <property type="entry name" value="CbbY-like"/>
</dbReference>
<comment type="caution">
    <text evidence="1">The sequence shown here is derived from an EMBL/GenBank/DDBJ whole genome shotgun (WGS) entry which is preliminary data.</text>
</comment>
<dbReference type="Proteomes" id="UP000015453">
    <property type="component" value="Unassembled WGS sequence"/>
</dbReference>
<feature type="non-terminal residue" evidence="1">
    <location>
        <position position="319"/>
    </location>
</feature>
<dbReference type="EMBL" id="AUSU01003763">
    <property type="protein sequence ID" value="EPS66276.1"/>
    <property type="molecule type" value="Genomic_DNA"/>
</dbReference>
<dbReference type="PANTHER" id="PTHR42896:SF3">
    <property type="entry name" value="PROTEIN, PUTATIVE, EXPRESSED-RELATED"/>
    <property type="match status" value="1"/>
</dbReference>
<dbReference type="InterPro" id="IPR036412">
    <property type="entry name" value="HAD-like_sf"/>
</dbReference>
<dbReference type="InterPro" id="IPR023198">
    <property type="entry name" value="PGP-like_dom2"/>
</dbReference>
<dbReference type="OrthoDB" id="545219at2759"/>
<dbReference type="SUPFAM" id="SSF56784">
    <property type="entry name" value="HAD-like"/>
    <property type="match status" value="1"/>
</dbReference>
<dbReference type="Gene3D" id="1.10.150.240">
    <property type="entry name" value="Putative phosphatase, domain 2"/>
    <property type="match status" value="1"/>
</dbReference>
<sequence>LRFEQFLRCSPSAEAVGTGSSPEFAVLLEVEGVLMDVNRLVIRQAFNAAFKKLGLDCANWAEPVYLDLLRRSAGDEERMLILYFNRIGWPSFVSSDDKQSFVKKVVAEKKNAVDDLVQSKALSLRPGAQEFIDEACKEGIPVVLLTSYCPRGENVGSSIVQKLGDERMSTTQVIGNEQVKRSSYGQLVLGRRGASANLDEQLAKEATEAASAERQRIADAVASLLNLRVELNTTSVESMQNVVAALRAGAESAGVEVDKCVLIAGSQIGLSAAERIGMACVVLRSRSTARAEFPSAVGVMEGYGGADLTISRLRKLLVS</sequence>
<keyword evidence="2" id="KW-1185">Reference proteome</keyword>
<dbReference type="AlphaFoldDB" id="S8CNB4"/>
<organism evidence="1 2">
    <name type="scientific">Genlisea aurea</name>
    <dbReference type="NCBI Taxonomy" id="192259"/>
    <lineage>
        <taxon>Eukaryota</taxon>
        <taxon>Viridiplantae</taxon>
        <taxon>Streptophyta</taxon>
        <taxon>Embryophyta</taxon>
        <taxon>Tracheophyta</taxon>
        <taxon>Spermatophyta</taxon>
        <taxon>Magnoliopsida</taxon>
        <taxon>eudicotyledons</taxon>
        <taxon>Gunneridae</taxon>
        <taxon>Pentapetalae</taxon>
        <taxon>asterids</taxon>
        <taxon>lamiids</taxon>
        <taxon>Lamiales</taxon>
        <taxon>Lentibulariaceae</taxon>
        <taxon>Genlisea</taxon>
    </lineage>
</organism>
<protein>
    <submittedName>
        <fullName evidence="1">Uncharacterized protein</fullName>
    </submittedName>
</protein>